<name>A0A2T6G922_9BACL</name>
<evidence type="ECO:0000313" key="2">
    <source>
        <dbReference type="EMBL" id="PUA40649.1"/>
    </source>
</evidence>
<feature type="transmembrane region" description="Helical" evidence="1">
    <location>
        <begin position="12"/>
        <end position="30"/>
    </location>
</feature>
<evidence type="ECO:0000313" key="3">
    <source>
        <dbReference type="Proteomes" id="UP000244184"/>
    </source>
</evidence>
<dbReference type="RefSeq" id="WP_108530212.1">
    <property type="nucleotide sequence ID" value="NZ_PYHP01000008.1"/>
</dbReference>
<sequence length="209" mass="23800">MIDWINSNSGIIQSISAIVMIFLTGFYVLFTKSILKANEGVYEEAEKSRELANMPNVIAYFDMPAHNALNFNVKNIGINVAKNTHIEIEYLNEITKENELKKSYILQNGVATLAPDQKLEMFYGSLLELMSAQGDFPLINVHLVFEDSHGKQYRSSYTLDANVYKGIGTIRINGIHHLTKTFAEFQNDFSKMSQDIRGYIESRQQEETD</sequence>
<reference evidence="2 3" key="1">
    <citation type="submission" date="2018-03" db="EMBL/GenBank/DDBJ databases">
        <title>Genome sequence of Paenibacillus elgii strain AC13 an antimicrobial compound producing bacteria.</title>
        <authorList>
            <person name="Kurokawa A.S."/>
            <person name="Araujo J.F."/>
            <person name="Costa R.A."/>
            <person name="Ortega D.B."/>
            <person name="Pires A.S."/>
            <person name="Pappas G.J.Jr."/>
            <person name="Franco O.L."/>
            <person name="Barreto C."/>
            <person name="Magalhaes B.S."/>
            <person name="Kruger R.H."/>
        </authorList>
    </citation>
    <scope>NUCLEOTIDE SEQUENCE [LARGE SCALE GENOMIC DNA]</scope>
    <source>
        <strain evidence="2 3">AC13</strain>
    </source>
</reference>
<dbReference type="AlphaFoldDB" id="A0A2T6G922"/>
<organism evidence="2 3">
    <name type="scientific">Paenibacillus elgii</name>
    <dbReference type="NCBI Taxonomy" id="189691"/>
    <lineage>
        <taxon>Bacteria</taxon>
        <taxon>Bacillati</taxon>
        <taxon>Bacillota</taxon>
        <taxon>Bacilli</taxon>
        <taxon>Bacillales</taxon>
        <taxon>Paenibacillaceae</taxon>
        <taxon>Paenibacillus</taxon>
    </lineage>
</organism>
<keyword evidence="1" id="KW-0812">Transmembrane</keyword>
<accession>A0A2T6G922</accession>
<dbReference type="Proteomes" id="UP000244184">
    <property type="component" value="Unassembled WGS sequence"/>
</dbReference>
<dbReference type="EMBL" id="PYHP01000008">
    <property type="protein sequence ID" value="PUA40649.1"/>
    <property type="molecule type" value="Genomic_DNA"/>
</dbReference>
<comment type="caution">
    <text evidence="2">The sequence shown here is derived from an EMBL/GenBank/DDBJ whole genome shotgun (WGS) entry which is preliminary data.</text>
</comment>
<proteinExistence type="predicted"/>
<gene>
    <name evidence="2" type="ORF">C8Z91_03125</name>
</gene>
<protein>
    <submittedName>
        <fullName evidence="2">Uncharacterized protein</fullName>
    </submittedName>
</protein>
<keyword evidence="1" id="KW-1133">Transmembrane helix</keyword>
<evidence type="ECO:0000256" key="1">
    <source>
        <dbReference type="SAM" id="Phobius"/>
    </source>
</evidence>
<keyword evidence="1" id="KW-0472">Membrane</keyword>